<organism evidence="2 3">
    <name type="scientific">Streptomyces misionensis</name>
    <dbReference type="NCBI Taxonomy" id="67331"/>
    <lineage>
        <taxon>Bacteria</taxon>
        <taxon>Bacillati</taxon>
        <taxon>Actinomycetota</taxon>
        <taxon>Actinomycetes</taxon>
        <taxon>Kitasatosporales</taxon>
        <taxon>Streptomycetaceae</taxon>
        <taxon>Streptomyces</taxon>
    </lineage>
</organism>
<evidence type="ECO:0008006" key="4">
    <source>
        <dbReference type="Google" id="ProtNLM"/>
    </source>
</evidence>
<evidence type="ECO:0000256" key="1">
    <source>
        <dbReference type="SAM" id="MobiDB-lite"/>
    </source>
</evidence>
<proteinExistence type="predicted"/>
<dbReference type="STRING" id="67331.SAMN04490357_0352"/>
<sequence>MLAVCGLLLAGCSGVGDGGHRAGPSASSAAASSPAAQRETGAATARLTVDPARVPTTPAAALDLVRAVTAGPDGYGPGYVKRPPYQSDPADWPVLGADCVWRQESLPDDVLATFTRYSRLPAAGAKGEVRTAATVTLHRTVAQADWEMAETLEEALRCPDQQLRTTERIIGLNSMGSGYGTNGNTSADDYLIEMGTYDNPALGKGSTYYIWNQVRLGPVTIAVVVEGGKGFDQSDLLTVQARAVAGMETKVRSELGAQK</sequence>
<protein>
    <recommendedName>
        <fullName evidence="4">Sensor domain-containing protein</fullName>
    </recommendedName>
</protein>
<evidence type="ECO:0000313" key="3">
    <source>
        <dbReference type="Proteomes" id="UP000182375"/>
    </source>
</evidence>
<dbReference type="EMBL" id="FNTD01000004">
    <property type="protein sequence ID" value="SEB77277.1"/>
    <property type="molecule type" value="Genomic_DNA"/>
</dbReference>
<dbReference type="GeneID" id="95509637"/>
<name>A0A1H4M3B4_9ACTN</name>
<reference evidence="2 3" key="1">
    <citation type="submission" date="2016-10" db="EMBL/GenBank/DDBJ databases">
        <authorList>
            <person name="de Groot N.N."/>
        </authorList>
    </citation>
    <scope>NUCLEOTIDE SEQUENCE [LARGE SCALE GENOMIC DNA]</scope>
    <source>
        <strain evidence="2 3">DSM 40306</strain>
    </source>
</reference>
<dbReference type="RefSeq" id="WP_107409049.1">
    <property type="nucleotide sequence ID" value="NZ_FNTD01000004.1"/>
</dbReference>
<accession>A0A1H4M3B4</accession>
<feature type="compositionally biased region" description="Low complexity" evidence="1">
    <location>
        <begin position="24"/>
        <end position="36"/>
    </location>
</feature>
<dbReference type="AlphaFoldDB" id="A0A1H4M3B4"/>
<gene>
    <name evidence="2" type="ORF">SAMN04490357_0352</name>
</gene>
<dbReference type="Proteomes" id="UP000182375">
    <property type="component" value="Unassembled WGS sequence"/>
</dbReference>
<feature type="region of interest" description="Disordered" evidence="1">
    <location>
        <begin position="19"/>
        <end position="41"/>
    </location>
</feature>
<evidence type="ECO:0000313" key="2">
    <source>
        <dbReference type="EMBL" id="SEB77277.1"/>
    </source>
</evidence>